<evidence type="ECO:0000259" key="2">
    <source>
        <dbReference type="Pfam" id="PF21027"/>
    </source>
</evidence>
<evidence type="ECO:0000313" key="4">
    <source>
        <dbReference type="Proteomes" id="UP000297031"/>
    </source>
</evidence>
<dbReference type="AlphaFoldDB" id="A0A4P7VS14"/>
<organism evidence="3 4">
    <name type="scientific">Muribaculum gordoncarteri</name>
    <dbReference type="NCBI Taxonomy" id="2530390"/>
    <lineage>
        <taxon>Bacteria</taxon>
        <taxon>Pseudomonadati</taxon>
        <taxon>Bacteroidota</taxon>
        <taxon>Bacteroidia</taxon>
        <taxon>Bacteroidales</taxon>
        <taxon>Muribaculaceae</taxon>
        <taxon>Muribaculum</taxon>
    </lineage>
</organism>
<dbReference type="InterPro" id="IPR048527">
    <property type="entry name" value="Sde182_C"/>
</dbReference>
<sequence length="458" mass="50920">MVSCAAEAPSEGEYKPRVVILTDIAPVETEPDDMESMVRLLSHADLYEIEAIITASGWNSGGREYPEEWGQYLQTVIGAYEKDLPNLMKRSEQSEFKPLAEEADKQMIGYWPSADYLRSRVFSGSKYLGVSHIGADNVSPGSDYILSLAREDDERPLWVLVWGGGNTVAQSLWQARNSDDKELLGDVLDKIRIYTITDQDVDWIKRAQHDLSSHQWMREEFGDSLFFIWDESAWLSQNEIGAAHWPEYEQHIQGKGNMGAVYPRYRWGVEGDTPSFLYVMPTGLNDPENPSDISWGGYFKSGMTADSVTNCYTNISPEVKAVSRKYEELFYPAVFNNFAARMAWAHEGKGNRNPVSVVNGKKGLAPIVINARGGESITLDASQSTDPDGDKINVNWSLLPEAGNADVEGVVIADPDSPKTELTLPALDKGSLVNVLCTVTDNGTPVLTSYRRVIIDIE</sequence>
<dbReference type="Proteomes" id="UP000297031">
    <property type="component" value="Chromosome"/>
</dbReference>
<reference evidence="3 4" key="1">
    <citation type="submission" date="2019-02" db="EMBL/GenBank/DDBJ databases">
        <title>Isolation and identification of novel species under the genus Muribaculum.</title>
        <authorList>
            <person name="Miyake S."/>
            <person name="Ding Y."/>
            <person name="Low A."/>
            <person name="Soh M."/>
            <person name="Seedorf H."/>
        </authorList>
    </citation>
    <scope>NUCLEOTIDE SEQUENCE [LARGE SCALE GENOMIC DNA]</scope>
    <source>
        <strain evidence="3 4">TLL-A4</strain>
    </source>
</reference>
<dbReference type="InterPro" id="IPR036452">
    <property type="entry name" value="Ribo_hydro-like"/>
</dbReference>
<dbReference type="InterPro" id="IPR011483">
    <property type="entry name" value="Sde182_NH-like"/>
</dbReference>
<evidence type="ECO:0000313" key="3">
    <source>
        <dbReference type="EMBL" id="QCD37133.1"/>
    </source>
</evidence>
<keyword evidence="4" id="KW-1185">Reference proteome</keyword>
<protein>
    <submittedName>
        <fullName evidence="3">DUF1593 domain-containing protein</fullName>
    </submittedName>
</protein>
<dbReference type="InterPro" id="IPR013783">
    <property type="entry name" value="Ig-like_fold"/>
</dbReference>
<feature type="domain" description="Cellulose-binding Sde182 C-terminal" evidence="2">
    <location>
        <begin position="377"/>
        <end position="456"/>
    </location>
</feature>
<evidence type="ECO:0000259" key="1">
    <source>
        <dbReference type="Pfam" id="PF07632"/>
    </source>
</evidence>
<name>A0A4P7VS14_9BACT</name>
<dbReference type="OrthoDB" id="253051at2"/>
<feature type="domain" description="Cellulose-binding Sde182 nucleoside hydrolase-like" evidence="1">
    <location>
        <begin position="17"/>
        <end position="299"/>
    </location>
</feature>
<dbReference type="GO" id="GO:0016799">
    <property type="term" value="F:hydrolase activity, hydrolyzing N-glycosyl compounds"/>
    <property type="evidence" value="ECO:0007669"/>
    <property type="project" value="InterPro"/>
</dbReference>
<dbReference type="Pfam" id="PF07632">
    <property type="entry name" value="Sde182_NH-like"/>
    <property type="match status" value="1"/>
</dbReference>
<dbReference type="EMBL" id="CP039393">
    <property type="protein sequence ID" value="QCD37133.1"/>
    <property type="molecule type" value="Genomic_DNA"/>
</dbReference>
<dbReference type="Gene3D" id="2.60.40.10">
    <property type="entry name" value="Immunoglobulins"/>
    <property type="match status" value="1"/>
</dbReference>
<proteinExistence type="predicted"/>
<accession>A0A4P7VS14</accession>
<dbReference type="Gene3D" id="3.90.245.10">
    <property type="entry name" value="Ribonucleoside hydrolase-like"/>
    <property type="match status" value="1"/>
</dbReference>
<dbReference type="KEGG" id="mgod:E7746_14310"/>
<dbReference type="Pfam" id="PF21027">
    <property type="entry name" value="Sde0182_C"/>
    <property type="match status" value="1"/>
</dbReference>
<gene>
    <name evidence="3" type="ORF">E7746_14310</name>
</gene>